<dbReference type="AlphaFoldDB" id="A0A484FRC1"/>
<accession>A0A484FRC1</accession>
<dbReference type="Pfam" id="PF05368">
    <property type="entry name" value="NmrA"/>
    <property type="match status" value="1"/>
</dbReference>
<evidence type="ECO:0000256" key="1">
    <source>
        <dbReference type="ARBA" id="ARBA00022857"/>
    </source>
</evidence>
<evidence type="ECO:0000256" key="2">
    <source>
        <dbReference type="ARBA" id="ARBA00023002"/>
    </source>
</evidence>
<proteinExistence type="predicted"/>
<keyword evidence="1" id="KW-0521">NADP</keyword>
<dbReference type="Gene3D" id="3.40.50.720">
    <property type="entry name" value="NAD(P)-binding Rossmann-like Domain"/>
    <property type="match status" value="1"/>
</dbReference>
<dbReference type="Proteomes" id="UP000014480">
    <property type="component" value="Unassembled WGS sequence"/>
</dbReference>
<dbReference type="PANTHER" id="PTHR47706:SF9">
    <property type="entry name" value="NMRA-LIKE DOMAIN-CONTAINING PROTEIN-RELATED"/>
    <property type="match status" value="1"/>
</dbReference>
<dbReference type="InterPro" id="IPR036291">
    <property type="entry name" value="NAD(P)-bd_dom_sf"/>
</dbReference>
<sequence>MLVLIAGITSDLGCRLGMAAKARGLSVRGLGCDATKLNSELLNSLEAFITSRNYYDVPALDEAVAGVDAVICAYTPSPLLDLDASLLLLRAAERANVKVFVAPSWTNDWTKIKFGELEAYDPHIAFEQQAGMTSSIKPAYIFTGVSANLLYTPHGPGGFDTSGDIPVMRYWGDGNKQLYPWSDPDDAAAWTIEILINGVGVREGNGGFFQVRSGELTIEELALRYEECTGTYVEVRREGSLIDLADEVSELRKKKGRARYYEYMPQAAALIGDRGFWKMDNVLDLDGAHKPTRIEDVLSRRFVPVQGKPIPYT</sequence>
<reference evidence="5" key="1">
    <citation type="journal article" date="2013" name="New Phytol.">
        <title>Comparative genomic and transcriptomic analyses reveal the hemibiotrophic stage shift of Colletotrichum fungi.</title>
        <authorList>
            <person name="Gan P."/>
            <person name="Ikeda K."/>
            <person name="Irieda H."/>
            <person name="Narusaka M."/>
            <person name="O'Connell R.J."/>
            <person name="Narusaka Y."/>
            <person name="Takano Y."/>
            <person name="Kubo Y."/>
            <person name="Shirasu K."/>
        </authorList>
    </citation>
    <scope>NUCLEOTIDE SEQUENCE [LARGE SCALE GENOMIC DNA]</scope>
    <source>
        <strain evidence="5">104-T / ATCC 96160 / CBS 514.97 / LARS 414 / MAFF 240422</strain>
    </source>
</reference>
<protein>
    <recommendedName>
        <fullName evidence="3">NmrA-like domain-containing protein</fullName>
    </recommendedName>
</protein>
<feature type="domain" description="NmrA-like" evidence="3">
    <location>
        <begin position="3"/>
        <end position="234"/>
    </location>
</feature>
<dbReference type="GO" id="GO:0016491">
    <property type="term" value="F:oxidoreductase activity"/>
    <property type="evidence" value="ECO:0007669"/>
    <property type="project" value="UniProtKB-KW"/>
</dbReference>
<dbReference type="InterPro" id="IPR008030">
    <property type="entry name" value="NmrA-like"/>
</dbReference>
<dbReference type="EMBL" id="AMCV02000018">
    <property type="protein sequence ID" value="TDZ20024.1"/>
    <property type="molecule type" value="Genomic_DNA"/>
</dbReference>
<gene>
    <name evidence="4" type="ORF">Cob_v007105</name>
</gene>
<organism evidence="4 5">
    <name type="scientific">Colletotrichum orbiculare (strain 104-T / ATCC 96160 / CBS 514.97 / LARS 414 / MAFF 240422)</name>
    <name type="common">Cucumber anthracnose fungus</name>
    <name type="synonym">Colletotrichum lagenarium</name>
    <dbReference type="NCBI Taxonomy" id="1213857"/>
    <lineage>
        <taxon>Eukaryota</taxon>
        <taxon>Fungi</taxon>
        <taxon>Dikarya</taxon>
        <taxon>Ascomycota</taxon>
        <taxon>Pezizomycotina</taxon>
        <taxon>Sordariomycetes</taxon>
        <taxon>Hypocreomycetidae</taxon>
        <taxon>Glomerellales</taxon>
        <taxon>Glomerellaceae</taxon>
        <taxon>Colletotrichum</taxon>
        <taxon>Colletotrichum orbiculare species complex</taxon>
    </lineage>
</organism>
<dbReference type="InterPro" id="IPR051609">
    <property type="entry name" value="NmrA/Isoflavone_reductase-like"/>
</dbReference>
<keyword evidence="5" id="KW-1185">Reference proteome</keyword>
<reference evidence="5" key="2">
    <citation type="journal article" date="2019" name="Mol. Plant Microbe Interact.">
        <title>Genome sequence resources for four phytopathogenic fungi from the Colletotrichum orbiculare species complex.</title>
        <authorList>
            <person name="Gan P."/>
            <person name="Tsushima A."/>
            <person name="Narusaka M."/>
            <person name="Narusaka Y."/>
            <person name="Takano Y."/>
            <person name="Kubo Y."/>
            <person name="Shirasu K."/>
        </authorList>
    </citation>
    <scope>GENOME REANNOTATION</scope>
    <source>
        <strain evidence="5">104-T / ATCC 96160 / CBS 514.97 / LARS 414 / MAFF 240422</strain>
    </source>
</reference>
<dbReference type="STRING" id="1213857.A0A484FRC1"/>
<keyword evidence="2" id="KW-0560">Oxidoreductase</keyword>
<evidence type="ECO:0000313" key="4">
    <source>
        <dbReference type="EMBL" id="TDZ20024.1"/>
    </source>
</evidence>
<dbReference type="SUPFAM" id="SSF51735">
    <property type="entry name" value="NAD(P)-binding Rossmann-fold domains"/>
    <property type="match status" value="1"/>
</dbReference>
<evidence type="ECO:0000313" key="5">
    <source>
        <dbReference type="Proteomes" id="UP000014480"/>
    </source>
</evidence>
<dbReference type="OrthoDB" id="419598at2759"/>
<comment type="caution">
    <text evidence="4">The sequence shown here is derived from an EMBL/GenBank/DDBJ whole genome shotgun (WGS) entry which is preliminary data.</text>
</comment>
<evidence type="ECO:0000259" key="3">
    <source>
        <dbReference type="Pfam" id="PF05368"/>
    </source>
</evidence>
<name>A0A484FRC1_COLOR</name>
<dbReference type="PANTHER" id="PTHR47706">
    <property type="entry name" value="NMRA-LIKE FAMILY PROTEIN"/>
    <property type="match status" value="1"/>
</dbReference>